<dbReference type="EMBL" id="JAMPKM010000001">
    <property type="protein sequence ID" value="MEP0815484.1"/>
    <property type="molecule type" value="Genomic_DNA"/>
</dbReference>
<proteinExistence type="predicted"/>
<dbReference type="RefSeq" id="WP_190431038.1">
    <property type="nucleotide sequence ID" value="NZ_JAMPKM010000001.1"/>
</dbReference>
<name>A0ABV0J135_9CYAN</name>
<sequence length="92" mass="10135">MTKHYILSVDPTAKYDWDRCTLRDPITANRPDLAELIAEAVGEAAGSYLVSVNIEVQVLEQTAPNAQTKRLLPSDLDAAVRSQRVQLEELAA</sequence>
<gene>
    <name evidence="1" type="ORF">NC998_00065</name>
</gene>
<reference evidence="1 2" key="1">
    <citation type="submission" date="2022-04" db="EMBL/GenBank/DDBJ databases">
        <title>Positive selection, recombination, and allopatry shape intraspecific diversity of widespread and dominant cyanobacteria.</title>
        <authorList>
            <person name="Wei J."/>
            <person name="Shu W."/>
            <person name="Hu C."/>
        </authorList>
    </citation>
    <scope>NUCLEOTIDE SEQUENCE [LARGE SCALE GENOMIC DNA]</scope>
    <source>
        <strain evidence="1 2">GB2-A4</strain>
    </source>
</reference>
<comment type="caution">
    <text evidence="1">The sequence shown here is derived from an EMBL/GenBank/DDBJ whole genome shotgun (WGS) entry which is preliminary data.</text>
</comment>
<dbReference type="Proteomes" id="UP001464891">
    <property type="component" value="Unassembled WGS sequence"/>
</dbReference>
<keyword evidence="2" id="KW-1185">Reference proteome</keyword>
<organism evidence="1 2">
    <name type="scientific">Trichocoleus desertorum GB2-A4</name>
    <dbReference type="NCBI Taxonomy" id="2933944"/>
    <lineage>
        <taxon>Bacteria</taxon>
        <taxon>Bacillati</taxon>
        <taxon>Cyanobacteriota</taxon>
        <taxon>Cyanophyceae</taxon>
        <taxon>Leptolyngbyales</taxon>
        <taxon>Trichocoleusaceae</taxon>
        <taxon>Trichocoleus</taxon>
    </lineage>
</organism>
<accession>A0ABV0J135</accession>
<evidence type="ECO:0000313" key="1">
    <source>
        <dbReference type="EMBL" id="MEP0815484.1"/>
    </source>
</evidence>
<evidence type="ECO:0000313" key="2">
    <source>
        <dbReference type="Proteomes" id="UP001464891"/>
    </source>
</evidence>
<protein>
    <submittedName>
        <fullName evidence="1">Uncharacterized protein</fullName>
    </submittedName>
</protein>